<organism evidence="2 3">
    <name type="scientific">Natrialba taiwanensis DSM 12281</name>
    <dbReference type="NCBI Taxonomy" id="1230458"/>
    <lineage>
        <taxon>Archaea</taxon>
        <taxon>Methanobacteriati</taxon>
        <taxon>Methanobacteriota</taxon>
        <taxon>Stenosarchaea group</taxon>
        <taxon>Halobacteria</taxon>
        <taxon>Halobacteriales</taxon>
        <taxon>Natrialbaceae</taxon>
        <taxon>Natrialba</taxon>
    </lineage>
</organism>
<keyword evidence="1" id="KW-0812">Transmembrane</keyword>
<keyword evidence="3" id="KW-1185">Reference proteome</keyword>
<accession>M0A3D0</accession>
<comment type="caution">
    <text evidence="2">The sequence shown here is derived from an EMBL/GenBank/DDBJ whole genome shotgun (WGS) entry which is preliminary data.</text>
</comment>
<evidence type="ECO:0000256" key="1">
    <source>
        <dbReference type="SAM" id="Phobius"/>
    </source>
</evidence>
<protein>
    <submittedName>
        <fullName evidence="2">Uncharacterized protein</fullName>
    </submittedName>
</protein>
<keyword evidence="1" id="KW-0472">Membrane</keyword>
<feature type="transmembrane region" description="Helical" evidence="1">
    <location>
        <begin position="47"/>
        <end position="70"/>
    </location>
</feature>
<proteinExistence type="predicted"/>
<evidence type="ECO:0000313" key="2">
    <source>
        <dbReference type="EMBL" id="ELY91853.1"/>
    </source>
</evidence>
<keyword evidence="1" id="KW-1133">Transmembrane helix</keyword>
<dbReference type="RefSeq" id="WP_006825783.1">
    <property type="nucleotide sequence ID" value="NZ_AOIL01000034.1"/>
</dbReference>
<dbReference type="STRING" id="1230458.C484_10156"/>
<dbReference type="EMBL" id="AOIL01000034">
    <property type="protein sequence ID" value="ELY91853.1"/>
    <property type="molecule type" value="Genomic_DNA"/>
</dbReference>
<dbReference type="PATRIC" id="fig|1230458.4.peg.2045"/>
<reference evidence="2 3" key="1">
    <citation type="journal article" date="2014" name="PLoS Genet.">
        <title>Phylogenetically driven sequencing of extremely halophilic archaea reveals strategies for static and dynamic osmo-response.</title>
        <authorList>
            <person name="Becker E.A."/>
            <person name="Seitzer P.M."/>
            <person name="Tritt A."/>
            <person name="Larsen D."/>
            <person name="Krusor M."/>
            <person name="Yao A.I."/>
            <person name="Wu D."/>
            <person name="Madern D."/>
            <person name="Eisen J.A."/>
            <person name="Darling A.E."/>
            <person name="Facciotti M.T."/>
        </authorList>
    </citation>
    <scope>NUCLEOTIDE SEQUENCE [LARGE SCALE GENOMIC DNA]</scope>
    <source>
        <strain evidence="2 3">DSM 12281</strain>
    </source>
</reference>
<dbReference type="AlphaFoldDB" id="M0A3D0"/>
<evidence type="ECO:0000313" key="3">
    <source>
        <dbReference type="Proteomes" id="UP000011648"/>
    </source>
</evidence>
<dbReference type="OrthoDB" id="199194at2157"/>
<name>M0A3D0_9EURY</name>
<sequence length="73" mass="8153">MSRKYDKTYLDHLCDYESAWRMLFTFSSGLLGLMIIWLVVADSGSETFVVALMNVAGLSALTALSGGLLWRCR</sequence>
<gene>
    <name evidence="2" type="ORF">C484_10156</name>
</gene>
<dbReference type="Proteomes" id="UP000011648">
    <property type="component" value="Unassembled WGS sequence"/>
</dbReference>
<feature type="transmembrane region" description="Helical" evidence="1">
    <location>
        <begin position="20"/>
        <end position="41"/>
    </location>
</feature>